<evidence type="ECO:0000256" key="6">
    <source>
        <dbReference type="ARBA" id="ARBA00022989"/>
    </source>
</evidence>
<evidence type="ECO:0000313" key="10">
    <source>
        <dbReference type="EMBL" id="OXM87122.1"/>
    </source>
</evidence>
<dbReference type="Gene3D" id="1.20.1250.20">
    <property type="entry name" value="MFS general substrate transporter like domains"/>
    <property type="match status" value="2"/>
</dbReference>
<evidence type="ECO:0000256" key="7">
    <source>
        <dbReference type="ARBA" id="ARBA00023136"/>
    </source>
</evidence>
<feature type="transmembrane region" description="Helical" evidence="8">
    <location>
        <begin position="5"/>
        <end position="24"/>
    </location>
</feature>
<dbReference type="PANTHER" id="PTHR23522:SF10">
    <property type="entry name" value="3-PHENYLPROPIONIC ACID TRANSPORTER-RELATED"/>
    <property type="match status" value="1"/>
</dbReference>
<sequence>MTYFLLFYIVFYMGNAVYGTYLPVYFQSIGATPTQIGTLLSLGPLVAVLAQPLWGSIGDRAKTKNSVLAFLMIGSSIVILFFPLSTLFAYLLVMVCLFTFFQTSISALSDAITLEELEKHKKWSFGPIRLGGTVGFAIMSLTFGFIAKYNINYLFPVYAAIMVAALLLLTRFPRISGYQSAGSKMQVWVLFKNRKLMTYMGISLVLQITLGYYYTFFPVYYRELGGDSVLLGWSMVISSLSEIPFLLFAQRILRRIRIPHILLISSIAAALRWFCFYFTDQPLWVLPAQILHGLIFIVLSVTLAMYINQEVPKELKASGQTFHGLLSLGLARIIGSFVGGFASEAFGMRNVFLYNAWIALACGLVIVMVAVREKRSAVSVNA</sequence>
<evidence type="ECO:0000256" key="2">
    <source>
        <dbReference type="ARBA" id="ARBA00022448"/>
    </source>
</evidence>
<keyword evidence="7 8" id="KW-0472">Membrane</keyword>
<dbReference type="EMBL" id="NMQW01000008">
    <property type="protein sequence ID" value="OXM87122.1"/>
    <property type="molecule type" value="Genomic_DNA"/>
</dbReference>
<dbReference type="Proteomes" id="UP000215509">
    <property type="component" value="Unassembled WGS sequence"/>
</dbReference>
<evidence type="ECO:0000256" key="5">
    <source>
        <dbReference type="ARBA" id="ARBA00022692"/>
    </source>
</evidence>
<comment type="subcellular location">
    <subcellularLocation>
        <location evidence="1">Cell inner membrane</location>
        <topology evidence="1">Multi-pass membrane protein</topology>
    </subcellularLocation>
</comment>
<comment type="caution">
    <text evidence="10">The sequence shown here is derived from an EMBL/GenBank/DDBJ whole genome shotgun (WGS) entry which is preliminary data.</text>
</comment>
<feature type="transmembrane region" description="Helical" evidence="8">
    <location>
        <begin position="229"/>
        <end position="249"/>
    </location>
</feature>
<name>A0A229UUP4_9BACL</name>
<gene>
    <name evidence="10" type="ORF">CF651_05555</name>
</gene>
<keyword evidence="6 8" id="KW-1133">Transmembrane helix</keyword>
<feature type="transmembrane region" description="Helical" evidence="8">
    <location>
        <begin position="66"/>
        <end position="82"/>
    </location>
</feature>
<keyword evidence="2" id="KW-0813">Transport</keyword>
<keyword evidence="5 8" id="KW-0812">Transmembrane</keyword>
<dbReference type="InterPro" id="IPR026032">
    <property type="entry name" value="HcaT-like"/>
</dbReference>
<dbReference type="InterPro" id="IPR036259">
    <property type="entry name" value="MFS_trans_sf"/>
</dbReference>
<dbReference type="PROSITE" id="PS50850">
    <property type="entry name" value="MFS"/>
    <property type="match status" value="1"/>
</dbReference>
<evidence type="ECO:0000256" key="4">
    <source>
        <dbReference type="ARBA" id="ARBA00022519"/>
    </source>
</evidence>
<dbReference type="OrthoDB" id="1650886at2"/>
<evidence type="ECO:0000259" key="9">
    <source>
        <dbReference type="PROSITE" id="PS50850"/>
    </source>
</evidence>
<keyword evidence="3" id="KW-1003">Cell membrane</keyword>
<feature type="transmembrane region" description="Helical" evidence="8">
    <location>
        <begin position="285"/>
        <end position="307"/>
    </location>
</feature>
<feature type="transmembrane region" description="Helical" evidence="8">
    <location>
        <begin position="328"/>
        <end position="346"/>
    </location>
</feature>
<dbReference type="Pfam" id="PF12832">
    <property type="entry name" value="MFS_1_like"/>
    <property type="match status" value="1"/>
</dbReference>
<reference evidence="10 11" key="1">
    <citation type="submission" date="2017-07" db="EMBL/GenBank/DDBJ databases">
        <title>Genome sequencing and assembly of Paenibacillus rigui.</title>
        <authorList>
            <person name="Mayilraj S."/>
        </authorList>
    </citation>
    <scope>NUCLEOTIDE SEQUENCE [LARGE SCALE GENOMIC DNA]</scope>
    <source>
        <strain evidence="10 11">JCM 16352</strain>
    </source>
</reference>
<feature type="domain" description="Major facilitator superfamily (MFS) profile" evidence="9">
    <location>
        <begin position="1"/>
        <end position="374"/>
    </location>
</feature>
<feature type="transmembrane region" description="Helical" evidence="8">
    <location>
        <begin position="153"/>
        <end position="175"/>
    </location>
</feature>
<keyword evidence="4" id="KW-0997">Cell inner membrane</keyword>
<evidence type="ECO:0000256" key="8">
    <source>
        <dbReference type="SAM" id="Phobius"/>
    </source>
</evidence>
<dbReference type="AlphaFoldDB" id="A0A229UUP4"/>
<dbReference type="InterPro" id="IPR020846">
    <property type="entry name" value="MFS_dom"/>
</dbReference>
<dbReference type="RefSeq" id="WP_094013869.1">
    <property type="nucleotide sequence ID" value="NZ_NMQW01000008.1"/>
</dbReference>
<feature type="transmembrane region" description="Helical" evidence="8">
    <location>
        <begin position="88"/>
        <end position="108"/>
    </location>
</feature>
<feature type="transmembrane region" description="Helical" evidence="8">
    <location>
        <begin position="352"/>
        <end position="371"/>
    </location>
</feature>
<dbReference type="PANTHER" id="PTHR23522">
    <property type="entry name" value="BLL5896 PROTEIN"/>
    <property type="match status" value="1"/>
</dbReference>
<proteinExistence type="predicted"/>
<evidence type="ECO:0000256" key="1">
    <source>
        <dbReference type="ARBA" id="ARBA00004429"/>
    </source>
</evidence>
<keyword evidence="11" id="KW-1185">Reference proteome</keyword>
<evidence type="ECO:0000313" key="11">
    <source>
        <dbReference type="Proteomes" id="UP000215509"/>
    </source>
</evidence>
<dbReference type="InterPro" id="IPR024989">
    <property type="entry name" value="MFS_assoc_dom"/>
</dbReference>
<accession>A0A229UUP4</accession>
<dbReference type="GO" id="GO:0005886">
    <property type="term" value="C:plasma membrane"/>
    <property type="evidence" value="ECO:0007669"/>
    <property type="project" value="UniProtKB-SubCell"/>
</dbReference>
<feature type="transmembrane region" description="Helical" evidence="8">
    <location>
        <begin position="128"/>
        <end position="147"/>
    </location>
</feature>
<protein>
    <submittedName>
        <fullName evidence="10">MFS transporter</fullName>
    </submittedName>
</protein>
<feature type="transmembrane region" description="Helical" evidence="8">
    <location>
        <begin position="196"/>
        <end position="217"/>
    </location>
</feature>
<feature type="transmembrane region" description="Helical" evidence="8">
    <location>
        <begin position="261"/>
        <end position="279"/>
    </location>
</feature>
<dbReference type="SUPFAM" id="SSF103473">
    <property type="entry name" value="MFS general substrate transporter"/>
    <property type="match status" value="1"/>
</dbReference>
<feature type="transmembrane region" description="Helical" evidence="8">
    <location>
        <begin position="36"/>
        <end position="54"/>
    </location>
</feature>
<organism evidence="10 11">
    <name type="scientific">Paenibacillus rigui</name>
    <dbReference type="NCBI Taxonomy" id="554312"/>
    <lineage>
        <taxon>Bacteria</taxon>
        <taxon>Bacillati</taxon>
        <taxon>Bacillota</taxon>
        <taxon>Bacilli</taxon>
        <taxon>Bacillales</taxon>
        <taxon>Paenibacillaceae</taxon>
        <taxon>Paenibacillus</taxon>
    </lineage>
</organism>
<dbReference type="GO" id="GO:0022857">
    <property type="term" value="F:transmembrane transporter activity"/>
    <property type="evidence" value="ECO:0007669"/>
    <property type="project" value="InterPro"/>
</dbReference>
<dbReference type="PIRSF" id="PIRSF004925">
    <property type="entry name" value="HcaT"/>
    <property type="match status" value="1"/>
</dbReference>
<evidence type="ECO:0000256" key="3">
    <source>
        <dbReference type="ARBA" id="ARBA00022475"/>
    </source>
</evidence>